<dbReference type="Proteomes" id="UP000602510">
    <property type="component" value="Unassembled WGS sequence"/>
</dbReference>
<dbReference type="EMBL" id="WSZM01000574">
    <property type="protein sequence ID" value="KAF4031487.1"/>
    <property type="molecule type" value="Genomic_DNA"/>
</dbReference>
<protein>
    <submittedName>
        <fullName evidence="1">Uncharacterized protein</fullName>
    </submittedName>
</protein>
<accession>A0A833SAA2</accession>
<name>A0A833SAA2_PHYIN</name>
<organism evidence="1 2">
    <name type="scientific">Phytophthora infestans</name>
    <name type="common">Potato late blight agent</name>
    <name type="synonym">Botrytis infestans</name>
    <dbReference type="NCBI Taxonomy" id="4787"/>
    <lineage>
        <taxon>Eukaryota</taxon>
        <taxon>Sar</taxon>
        <taxon>Stramenopiles</taxon>
        <taxon>Oomycota</taxon>
        <taxon>Peronosporomycetes</taxon>
        <taxon>Peronosporales</taxon>
        <taxon>Peronosporaceae</taxon>
        <taxon>Phytophthora</taxon>
    </lineage>
</organism>
<gene>
    <name evidence="1" type="ORF">GN244_ATG16655</name>
</gene>
<evidence type="ECO:0000313" key="2">
    <source>
        <dbReference type="Proteomes" id="UP000602510"/>
    </source>
</evidence>
<sequence length="152" mass="17379">MDGLLEKTKVNKDKRASTSNTRLLHGPLTWLTEQCELLDTPFSWEMPDATFPENTEVQTFLRGAGMAMKVKKGLRKLKSFQDVTNCAAKWTRESQVNASFETVPSCTNADVVVTITKTRKWFDERQRKLELYKEELKQLKEQCGGDTRGSDN</sequence>
<dbReference type="AlphaFoldDB" id="A0A833SAA2"/>
<reference evidence="1" key="1">
    <citation type="submission" date="2020-04" db="EMBL/GenBank/DDBJ databases">
        <title>Hybrid Assembly of Korean Phytophthora infestans isolates.</title>
        <authorList>
            <person name="Prokchorchik M."/>
            <person name="Lee Y."/>
            <person name="Seo J."/>
            <person name="Cho J.-H."/>
            <person name="Park Y.-E."/>
            <person name="Jang D.-C."/>
            <person name="Im J.-S."/>
            <person name="Choi J.-G."/>
            <person name="Park H.-J."/>
            <person name="Lee G.-B."/>
            <person name="Lee Y.-G."/>
            <person name="Hong S.-Y."/>
            <person name="Cho K."/>
            <person name="Sohn K.H."/>
        </authorList>
    </citation>
    <scope>NUCLEOTIDE SEQUENCE</scope>
    <source>
        <strain evidence="1">KR_1_A1</strain>
    </source>
</reference>
<proteinExistence type="predicted"/>
<keyword evidence="2" id="KW-1185">Reference proteome</keyword>
<comment type="caution">
    <text evidence="1">The sequence shown here is derived from an EMBL/GenBank/DDBJ whole genome shotgun (WGS) entry which is preliminary data.</text>
</comment>
<evidence type="ECO:0000313" key="1">
    <source>
        <dbReference type="EMBL" id="KAF4031487.1"/>
    </source>
</evidence>